<feature type="transmembrane region" description="Helical" evidence="5">
    <location>
        <begin position="243"/>
        <end position="262"/>
    </location>
</feature>
<keyword evidence="3 5" id="KW-1133">Transmembrane helix</keyword>
<proteinExistence type="predicted"/>
<feature type="domain" description="G-protein coupled receptors family 1 profile" evidence="6">
    <location>
        <begin position="47"/>
        <end position="302"/>
    </location>
</feature>
<dbReference type="PANTHER" id="PTHR24224">
    <property type="entry name" value="CARDIOACCELERATORY PEPTIDE RECEPTOR-RELATED"/>
    <property type="match status" value="1"/>
</dbReference>
<organism evidence="7 8">
    <name type="scientific">Ancylostoma ceylanicum</name>
    <dbReference type="NCBI Taxonomy" id="53326"/>
    <lineage>
        <taxon>Eukaryota</taxon>
        <taxon>Metazoa</taxon>
        <taxon>Ecdysozoa</taxon>
        <taxon>Nematoda</taxon>
        <taxon>Chromadorea</taxon>
        <taxon>Rhabditida</taxon>
        <taxon>Rhabditina</taxon>
        <taxon>Rhabditomorpha</taxon>
        <taxon>Strongyloidea</taxon>
        <taxon>Ancylostomatidae</taxon>
        <taxon>Ancylostomatinae</taxon>
        <taxon>Ancylostoma</taxon>
    </lineage>
</organism>
<evidence type="ECO:0000256" key="4">
    <source>
        <dbReference type="ARBA" id="ARBA00023136"/>
    </source>
</evidence>
<feature type="transmembrane region" description="Helical" evidence="5">
    <location>
        <begin position="155"/>
        <end position="177"/>
    </location>
</feature>
<sequence length="355" mass="41486">MPLKILHVSWLGYEFSGDCVLKAYQAYYFPVAPMPMRPESELSNWDDGVIMVSVCAKEWKYNHALRTFYLLIISQGAVDIFVMVTYFIFWTLRIFGAFSEIFWEYQDHYVASWCFTQTYISVIIRCFGILLISLQRYLSVCKNGKRIEQFVNISHRWTLPILHWVIPILYSIPLFAVRNVTFLSKENLEVIADKHDITLATSMTLGFVSTTFLSSSFCYGALLRFLVINRYSSNVSVKREFRLYVQMLGLFFAFVLLVIYNIMQFTFSLHSNDGPVFTMRIVFPIISCFLSYVNAWLMLFLNADIRRKILRLLGRESNSSVQVTVVISQTRKPSSLAEMQRAYSLCSFERRNERK</sequence>
<feature type="transmembrane region" description="Helical" evidence="5">
    <location>
        <begin position="282"/>
        <end position="301"/>
    </location>
</feature>
<gene>
    <name evidence="7" type="primary">Acey_s0630.g855</name>
    <name evidence="7" type="synonym">Acey-srv-27</name>
    <name evidence="7" type="ORF">Y032_0630g855</name>
</gene>
<dbReference type="InterPro" id="IPR017452">
    <property type="entry name" value="GPCR_Rhodpsn_7TM"/>
</dbReference>
<protein>
    <recommendedName>
        <fullName evidence="6">G-protein coupled receptors family 1 profile domain-containing protein</fullName>
    </recommendedName>
</protein>
<comment type="caution">
    <text evidence="7">The sequence shown here is derived from an EMBL/GenBank/DDBJ whole genome shotgun (WGS) entry which is preliminary data.</text>
</comment>
<name>A0A016WJV4_9BILA</name>
<evidence type="ECO:0000256" key="2">
    <source>
        <dbReference type="ARBA" id="ARBA00022692"/>
    </source>
</evidence>
<dbReference type="Pfam" id="PF10323">
    <property type="entry name" value="7TM_GPCR_Srv"/>
    <property type="match status" value="1"/>
</dbReference>
<feature type="transmembrane region" description="Helical" evidence="5">
    <location>
        <begin position="67"/>
        <end position="90"/>
    </location>
</feature>
<dbReference type="InterPro" id="IPR019426">
    <property type="entry name" value="7TM_GPCR_serpentine_rcpt_Srv"/>
</dbReference>
<evidence type="ECO:0000256" key="5">
    <source>
        <dbReference type="SAM" id="Phobius"/>
    </source>
</evidence>
<keyword evidence="2 5" id="KW-0812">Transmembrane</keyword>
<dbReference type="Gene3D" id="1.20.1070.10">
    <property type="entry name" value="Rhodopsin 7-helix transmembrane proteins"/>
    <property type="match status" value="1"/>
</dbReference>
<evidence type="ECO:0000259" key="6">
    <source>
        <dbReference type="PROSITE" id="PS50262"/>
    </source>
</evidence>
<dbReference type="GO" id="GO:0016020">
    <property type="term" value="C:membrane"/>
    <property type="evidence" value="ECO:0007669"/>
    <property type="project" value="UniProtKB-SubCell"/>
</dbReference>
<feature type="transmembrane region" description="Helical" evidence="5">
    <location>
        <begin position="197"/>
        <end position="222"/>
    </location>
</feature>
<comment type="subcellular location">
    <subcellularLocation>
        <location evidence="1">Membrane</location>
    </subcellularLocation>
</comment>
<keyword evidence="8" id="KW-1185">Reference proteome</keyword>
<dbReference type="OrthoDB" id="5868253at2759"/>
<dbReference type="SUPFAM" id="SSF81321">
    <property type="entry name" value="Family A G protein-coupled receptor-like"/>
    <property type="match status" value="1"/>
</dbReference>
<dbReference type="InterPro" id="IPR052665">
    <property type="entry name" value="Neuropeptide-GPCR"/>
</dbReference>
<evidence type="ECO:0000313" key="8">
    <source>
        <dbReference type="Proteomes" id="UP000024635"/>
    </source>
</evidence>
<dbReference type="EMBL" id="JARK01000230">
    <property type="protein sequence ID" value="EYC40079.1"/>
    <property type="molecule type" value="Genomic_DNA"/>
</dbReference>
<dbReference type="AlphaFoldDB" id="A0A016WJV4"/>
<dbReference type="CDD" id="cd00637">
    <property type="entry name" value="7tm_classA_rhodopsin-like"/>
    <property type="match status" value="1"/>
</dbReference>
<reference evidence="8" key="1">
    <citation type="journal article" date="2015" name="Nat. Genet.">
        <title>The genome and transcriptome of the zoonotic hookworm Ancylostoma ceylanicum identify infection-specific gene families.</title>
        <authorList>
            <person name="Schwarz E.M."/>
            <person name="Hu Y."/>
            <person name="Antoshechkin I."/>
            <person name="Miller M.M."/>
            <person name="Sternberg P.W."/>
            <person name="Aroian R.V."/>
        </authorList>
    </citation>
    <scope>NUCLEOTIDE SEQUENCE</scope>
    <source>
        <strain evidence="8">HY135</strain>
    </source>
</reference>
<evidence type="ECO:0000256" key="3">
    <source>
        <dbReference type="ARBA" id="ARBA00022989"/>
    </source>
</evidence>
<feature type="transmembrane region" description="Helical" evidence="5">
    <location>
        <begin position="110"/>
        <end position="134"/>
    </location>
</feature>
<dbReference type="Proteomes" id="UP000024635">
    <property type="component" value="Unassembled WGS sequence"/>
</dbReference>
<dbReference type="PANTHER" id="PTHR24224:SF17">
    <property type="entry name" value="G-PROTEIN COUPLED RECEPTORS FAMILY 1 PROFILE DOMAIN-CONTAINING PROTEIN"/>
    <property type="match status" value="1"/>
</dbReference>
<accession>A0A016WJV4</accession>
<evidence type="ECO:0000256" key="1">
    <source>
        <dbReference type="ARBA" id="ARBA00004370"/>
    </source>
</evidence>
<evidence type="ECO:0000313" key="7">
    <source>
        <dbReference type="EMBL" id="EYC40079.1"/>
    </source>
</evidence>
<keyword evidence="4 5" id="KW-0472">Membrane</keyword>
<dbReference type="PROSITE" id="PS50262">
    <property type="entry name" value="G_PROTEIN_RECEP_F1_2"/>
    <property type="match status" value="1"/>
</dbReference>